<evidence type="ECO:0000313" key="6">
    <source>
        <dbReference type="Proteomes" id="UP000754750"/>
    </source>
</evidence>
<dbReference type="PROSITE" id="PS00697">
    <property type="entry name" value="DNA_LIGASE_A1"/>
    <property type="match status" value="1"/>
</dbReference>
<comment type="catalytic activity">
    <reaction evidence="3">
        <text>ATP + (deoxyribonucleotide)n-3'-hydroxyl + 5'-phospho-(deoxyribonucleotide)m = (deoxyribonucleotide)n+m + AMP + diphosphate.</text>
        <dbReference type="EC" id="6.5.1.1"/>
    </reaction>
</comment>
<dbReference type="EC" id="6.5.1.1" evidence="1"/>
<dbReference type="Gene3D" id="3.30.470.30">
    <property type="entry name" value="DNA ligase/mRNA capping enzyme"/>
    <property type="match status" value="1"/>
</dbReference>
<reference evidence="5" key="1">
    <citation type="submission" date="2019-04" db="EMBL/GenBank/DDBJ databases">
        <title>Evolution of Biomass-Degrading Anaerobic Consortia Revealed by Metagenomics.</title>
        <authorList>
            <person name="Peng X."/>
        </authorList>
    </citation>
    <scope>NUCLEOTIDE SEQUENCE</scope>
    <source>
        <strain evidence="5">SIG551</strain>
    </source>
</reference>
<accession>A0A928KUG2</accession>
<feature type="domain" description="ATP-dependent DNA ligase family profile" evidence="4">
    <location>
        <begin position="107"/>
        <end position="235"/>
    </location>
</feature>
<dbReference type="RefSeq" id="WP_326840755.1">
    <property type="nucleotide sequence ID" value="NZ_SVNY01000006.1"/>
</dbReference>
<dbReference type="GO" id="GO:0003910">
    <property type="term" value="F:DNA ligase (ATP) activity"/>
    <property type="evidence" value="ECO:0007669"/>
    <property type="project" value="UniProtKB-EC"/>
</dbReference>
<evidence type="ECO:0000256" key="2">
    <source>
        <dbReference type="ARBA" id="ARBA00022598"/>
    </source>
</evidence>
<dbReference type="InterPro" id="IPR012310">
    <property type="entry name" value="DNA_ligase_ATP-dep_cent"/>
</dbReference>
<dbReference type="GO" id="GO:0003677">
    <property type="term" value="F:DNA binding"/>
    <property type="evidence" value="ECO:0007669"/>
    <property type="project" value="InterPro"/>
</dbReference>
<dbReference type="CDD" id="cd07971">
    <property type="entry name" value="OBF_DNA_ligase_LigD"/>
    <property type="match status" value="1"/>
</dbReference>
<dbReference type="Pfam" id="PF01068">
    <property type="entry name" value="DNA_ligase_A_M"/>
    <property type="match status" value="1"/>
</dbReference>
<protein>
    <recommendedName>
        <fullName evidence="1">DNA ligase (ATP)</fullName>
        <ecNumber evidence="1">6.5.1.1</ecNumber>
    </recommendedName>
</protein>
<gene>
    <name evidence="5" type="ORF">E7512_11825</name>
</gene>
<organism evidence="5 6">
    <name type="scientific">Faecalispora sporosphaeroides</name>
    <dbReference type="NCBI Taxonomy" id="1549"/>
    <lineage>
        <taxon>Bacteria</taxon>
        <taxon>Bacillati</taxon>
        <taxon>Bacillota</taxon>
        <taxon>Clostridia</taxon>
        <taxon>Eubacteriales</taxon>
        <taxon>Oscillospiraceae</taxon>
        <taxon>Faecalispora</taxon>
    </lineage>
</organism>
<dbReference type="SUPFAM" id="SSF50249">
    <property type="entry name" value="Nucleic acid-binding proteins"/>
    <property type="match status" value="1"/>
</dbReference>
<dbReference type="PANTHER" id="PTHR45997">
    <property type="entry name" value="DNA LIGASE 4"/>
    <property type="match status" value="1"/>
</dbReference>
<dbReference type="AlphaFoldDB" id="A0A928KUG2"/>
<dbReference type="Proteomes" id="UP000754750">
    <property type="component" value="Unassembled WGS sequence"/>
</dbReference>
<evidence type="ECO:0000313" key="5">
    <source>
        <dbReference type="EMBL" id="MBE6834243.1"/>
    </source>
</evidence>
<dbReference type="GO" id="GO:0006303">
    <property type="term" value="P:double-strand break repair via nonhomologous end joining"/>
    <property type="evidence" value="ECO:0007669"/>
    <property type="project" value="TreeGrafter"/>
</dbReference>
<dbReference type="PROSITE" id="PS50160">
    <property type="entry name" value="DNA_LIGASE_A3"/>
    <property type="match status" value="1"/>
</dbReference>
<dbReference type="GO" id="GO:0005524">
    <property type="term" value="F:ATP binding"/>
    <property type="evidence" value="ECO:0007669"/>
    <property type="project" value="InterPro"/>
</dbReference>
<dbReference type="PANTHER" id="PTHR45997:SF1">
    <property type="entry name" value="DNA LIGASE 4"/>
    <property type="match status" value="1"/>
</dbReference>
<dbReference type="InterPro" id="IPR016059">
    <property type="entry name" value="DNA_ligase_ATP-dep_CS"/>
</dbReference>
<keyword evidence="2 5" id="KW-0436">Ligase</keyword>
<dbReference type="GO" id="GO:0006297">
    <property type="term" value="P:nucleotide-excision repair, DNA gap filling"/>
    <property type="evidence" value="ECO:0007669"/>
    <property type="project" value="TreeGrafter"/>
</dbReference>
<dbReference type="SUPFAM" id="SSF56091">
    <property type="entry name" value="DNA ligase/mRNA capping enzyme, catalytic domain"/>
    <property type="match status" value="1"/>
</dbReference>
<dbReference type="InterPro" id="IPR012340">
    <property type="entry name" value="NA-bd_OB-fold"/>
</dbReference>
<sequence length="312" mass="35665">MDIFDNRSASPMLIAEMQEPFDSPDYIYELKLDGERCLAYLDKDGITLQNKRKLLLNPRFPELSSINKSVKTRCILDGEITVLVDGKPDFSQVQRRALMSNKFKIQLLADKYPASFTAFDILYYKDGPVIDMPLMERKALLQKVIKSENDRLAISRYIEEQGKTLYDAAAKQDLEGVVAKRKDSLYSMGVRTKDWIKFKRLLDDDFVVLGYIQKGNGVVSVILGQYRDGELIYKGHATTGMSNVDFKIISNIERTQPPFIPPKGHDKAIWIKPYLVCIVSWMPRKNGALNQPIYKGLRDDKDPIDCKEKKPG</sequence>
<evidence type="ECO:0000256" key="1">
    <source>
        <dbReference type="ARBA" id="ARBA00012727"/>
    </source>
</evidence>
<dbReference type="Gene3D" id="2.40.50.140">
    <property type="entry name" value="Nucleic acid-binding proteins"/>
    <property type="match status" value="1"/>
</dbReference>
<dbReference type="InterPro" id="IPR029710">
    <property type="entry name" value="LIG4"/>
</dbReference>
<dbReference type="Pfam" id="PF04679">
    <property type="entry name" value="DNA_ligase_A_C"/>
    <property type="match status" value="1"/>
</dbReference>
<dbReference type="CDD" id="cd07906">
    <property type="entry name" value="Adenylation_DNA_ligase_LigD_LigC"/>
    <property type="match status" value="1"/>
</dbReference>
<evidence type="ECO:0000259" key="4">
    <source>
        <dbReference type="PROSITE" id="PS50160"/>
    </source>
</evidence>
<dbReference type="InterPro" id="IPR012309">
    <property type="entry name" value="DNA_ligase_ATP-dep_C"/>
</dbReference>
<dbReference type="GO" id="GO:0006310">
    <property type="term" value="P:DNA recombination"/>
    <property type="evidence" value="ECO:0007669"/>
    <property type="project" value="InterPro"/>
</dbReference>
<proteinExistence type="predicted"/>
<dbReference type="Gene3D" id="3.30.1490.70">
    <property type="match status" value="1"/>
</dbReference>
<dbReference type="EMBL" id="SVNY01000006">
    <property type="protein sequence ID" value="MBE6834243.1"/>
    <property type="molecule type" value="Genomic_DNA"/>
</dbReference>
<name>A0A928KUG2_9FIRM</name>
<evidence type="ECO:0000256" key="3">
    <source>
        <dbReference type="ARBA" id="ARBA00034003"/>
    </source>
</evidence>
<comment type="caution">
    <text evidence="5">The sequence shown here is derived from an EMBL/GenBank/DDBJ whole genome shotgun (WGS) entry which is preliminary data.</text>
</comment>